<dbReference type="InterPro" id="IPR036866">
    <property type="entry name" value="RibonucZ/Hydroxyglut_hydro"/>
</dbReference>
<feature type="domain" description="Metallo-beta-lactamase" evidence="1">
    <location>
        <begin position="43"/>
        <end position="234"/>
    </location>
</feature>
<dbReference type="GO" id="GO:0005737">
    <property type="term" value="C:cytoplasm"/>
    <property type="evidence" value="ECO:0007669"/>
    <property type="project" value="TreeGrafter"/>
</dbReference>
<dbReference type="SUPFAM" id="SSF56281">
    <property type="entry name" value="Metallo-hydrolase/oxidoreductase"/>
    <property type="match status" value="1"/>
</dbReference>
<dbReference type="RefSeq" id="WP_104410378.1">
    <property type="nucleotide sequence ID" value="NZ_PTIS01000015.1"/>
</dbReference>
<comment type="caution">
    <text evidence="2">The sequence shown here is derived from an EMBL/GenBank/DDBJ whole genome shotgun (WGS) entry which is preliminary data.</text>
</comment>
<reference evidence="2 3" key="1">
    <citation type="submission" date="2018-02" db="EMBL/GenBank/DDBJ databases">
        <title>Genomic Encyclopedia of Archaeal and Bacterial Type Strains, Phase II (KMG-II): from individual species to whole genera.</title>
        <authorList>
            <person name="Goeker M."/>
        </authorList>
    </citation>
    <scope>NUCLEOTIDE SEQUENCE [LARGE SCALE GENOMIC DNA]</scope>
    <source>
        <strain evidence="2 3">DSM 15099</strain>
    </source>
</reference>
<organism evidence="2 3">
    <name type="scientific">Clostridium algidicarnis DSM 15099</name>
    <dbReference type="NCBI Taxonomy" id="1121295"/>
    <lineage>
        <taxon>Bacteria</taxon>
        <taxon>Bacillati</taxon>
        <taxon>Bacillota</taxon>
        <taxon>Clostridia</taxon>
        <taxon>Eubacteriales</taxon>
        <taxon>Clostridiaceae</taxon>
        <taxon>Clostridium</taxon>
    </lineage>
</organism>
<accession>A0A2S6FVM4</accession>
<proteinExistence type="predicted"/>
<protein>
    <submittedName>
        <fullName evidence="2">L-ascorbate metabolism protein UlaG (Beta-lactamase superfamily)</fullName>
    </submittedName>
</protein>
<dbReference type="SMART" id="SM00849">
    <property type="entry name" value="Lactamase_B"/>
    <property type="match status" value="1"/>
</dbReference>
<dbReference type="Proteomes" id="UP000239863">
    <property type="component" value="Unassembled WGS sequence"/>
</dbReference>
<sequence length="271" mass="30848">MDKISFNTKFLMKLHYKNLKNYFEETSTPLSESLVTNSVQWIGHASVMINLYDNIFITDPVIGSVGQFKRKIKPSMNLVNSNINYILLSHGHMDHIDFYSLIKMNKNVIVLCPKSYVKSIKVVGFKNVIGISKGEIHQNGDITIKCIAANHDGRRYYLGKDHSSNAYLISCKDKSVFFAGDTAFTENFKEIESDLALMPVGCYLPEGFDKMHCTPLESYKMYKMMKSKKMLPIHYNTFILSLEDDLDTVNILKSIKDNTIDIVNVGKTSLI</sequence>
<dbReference type="Pfam" id="PF12706">
    <property type="entry name" value="Lactamase_B_2"/>
    <property type="match status" value="1"/>
</dbReference>
<name>A0A2S6FVM4_9CLOT</name>
<dbReference type="PANTHER" id="PTHR15032">
    <property type="entry name" value="N-ACYL-PHOSPHATIDYLETHANOLAMINE-HYDROLYZING PHOSPHOLIPASE D"/>
    <property type="match status" value="1"/>
</dbReference>
<evidence type="ECO:0000259" key="1">
    <source>
        <dbReference type="SMART" id="SM00849"/>
    </source>
</evidence>
<dbReference type="AlphaFoldDB" id="A0A2S6FVM4"/>
<evidence type="ECO:0000313" key="3">
    <source>
        <dbReference type="Proteomes" id="UP000239863"/>
    </source>
</evidence>
<dbReference type="PANTHER" id="PTHR15032:SF4">
    <property type="entry name" value="N-ACYL-PHOSPHATIDYLETHANOLAMINE-HYDROLYZING PHOSPHOLIPASE D"/>
    <property type="match status" value="1"/>
</dbReference>
<dbReference type="Gene3D" id="3.60.15.10">
    <property type="entry name" value="Ribonuclease Z/Hydroxyacylglutathione hydrolase-like"/>
    <property type="match status" value="1"/>
</dbReference>
<evidence type="ECO:0000313" key="2">
    <source>
        <dbReference type="EMBL" id="PPK46889.1"/>
    </source>
</evidence>
<dbReference type="OrthoDB" id="9805728at2"/>
<dbReference type="EMBL" id="PTIS01000015">
    <property type="protein sequence ID" value="PPK46889.1"/>
    <property type="molecule type" value="Genomic_DNA"/>
</dbReference>
<dbReference type="InterPro" id="IPR001279">
    <property type="entry name" value="Metallo-B-lactamas"/>
</dbReference>
<gene>
    <name evidence="2" type="ORF">BD821_1155</name>
</gene>
<dbReference type="STRING" id="37659.GCA_000703125_00950"/>